<gene>
    <name evidence="1" type="ordered locus">Sterm_0876</name>
</gene>
<evidence type="ECO:0000313" key="1">
    <source>
        <dbReference type="EMBL" id="ACZ07748.1"/>
    </source>
</evidence>
<evidence type="ECO:0000313" key="2">
    <source>
        <dbReference type="Proteomes" id="UP000000845"/>
    </source>
</evidence>
<sequence length="282" mass="31007">MGFLKWKDWAGGALNVFKETPASDIGEGLIRHEWQGDKYNVQQIGTTLKAEIMNNLQMGLNFLVDSNHTVVNSEDHYTVAIDGLKTTTSNSDGYELTENLHFSIKTTEENINGVSKLIINGDSYDLQKKEEGTVVELNQLDLKADKVYSVYFDGAGFIIDSSSLQATEKTAGIITLEQIKSEIENSFELKASIPGYEKRPNGIMEQWFLAQALSSNGEAGTIVNFPYPYENSVLDIRGGDGGSGAHSVGIRILSKTQCIVWGKLPGTTGYIDTTVRIFVKGY</sequence>
<keyword evidence="2" id="KW-1185">Reference proteome</keyword>
<dbReference type="HOGENOM" id="CLU_986573_0_0_0"/>
<accession>D1AR60</accession>
<dbReference type="AlphaFoldDB" id="D1AR60"/>
<reference evidence="1 2" key="2">
    <citation type="journal article" date="2010" name="Stand. Genomic Sci.">
        <title>Complete genome sequence of Sebaldella termitidis type strain (NCTC 11300).</title>
        <authorList>
            <person name="Harmon-Smith M."/>
            <person name="Celia L."/>
            <person name="Chertkov O."/>
            <person name="Lapidus A."/>
            <person name="Copeland A."/>
            <person name="Glavina Del Rio T."/>
            <person name="Nolan M."/>
            <person name="Lucas S."/>
            <person name="Tice H."/>
            <person name="Cheng J.F."/>
            <person name="Han C."/>
            <person name="Detter J.C."/>
            <person name="Bruce D."/>
            <person name="Goodwin L."/>
            <person name="Pitluck S."/>
            <person name="Pati A."/>
            <person name="Liolios K."/>
            <person name="Ivanova N."/>
            <person name="Mavromatis K."/>
            <person name="Mikhailova N."/>
            <person name="Chen A."/>
            <person name="Palaniappan K."/>
            <person name="Land M."/>
            <person name="Hauser L."/>
            <person name="Chang Y.J."/>
            <person name="Jeffries C.D."/>
            <person name="Brettin T."/>
            <person name="Goker M."/>
            <person name="Beck B."/>
            <person name="Bristow J."/>
            <person name="Eisen J.A."/>
            <person name="Markowitz V."/>
            <person name="Hugenholtz P."/>
            <person name="Kyrpides N.C."/>
            <person name="Klenk H.P."/>
            <person name="Chen F."/>
        </authorList>
    </citation>
    <scope>NUCLEOTIDE SEQUENCE [LARGE SCALE GENOMIC DNA]</scope>
    <source>
        <strain evidence="2">ATCC 33386 / NCTC 11300</strain>
    </source>
</reference>
<organism evidence="1 2">
    <name type="scientific">Sebaldella termitidis (strain ATCC 33386 / NCTC 11300)</name>
    <dbReference type="NCBI Taxonomy" id="526218"/>
    <lineage>
        <taxon>Bacteria</taxon>
        <taxon>Fusobacteriati</taxon>
        <taxon>Fusobacteriota</taxon>
        <taxon>Fusobacteriia</taxon>
        <taxon>Fusobacteriales</taxon>
        <taxon>Leptotrichiaceae</taxon>
        <taxon>Sebaldella</taxon>
    </lineage>
</organism>
<dbReference type="EMBL" id="CP001739">
    <property type="protein sequence ID" value="ACZ07748.1"/>
    <property type="molecule type" value="Genomic_DNA"/>
</dbReference>
<dbReference type="KEGG" id="str:Sterm_0876"/>
<dbReference type="Proteomes" id="UP000000845">
    <property type="component" value="Chromosome"/>
</dbReference>
<reference evidence="2" key="1">
    <citation type="submission" date="2009-09" db="EMBL/GenBank/DDBJ databases">
        <title>The complete chromosome of Sebaldella termitidis ATCC 33386.</title>
        <authorList>
            <consortium name="US DOE Joint Genome Institute (JGI-PGF)"/>
            <person name="Lucas S."/>
            <person name="Copeland A."/>
            <person name="Lapidus A."/>
            <person name="Glavina del Rio T."/>
            <person name="Dalin E."/>
            <person name="Tice H."/>
            <person name="Bruce D."/>
            <person name="Goodwin L."/>
            <person name="Pitluck S."/>
            <person name="Kyrpides N."/>
            <person name="Mavromatis K."/>
            <person name="Ivanova N."/>
            <person name="Mikhailova N."/>
            <person name="Sims D."/>
            <person name="Meincke L."/>
            <person name="Brettin T."/>
            <person name="Detter J.C."/>
            <person name="Han C."/>
            <person name="Larimer F."/>
            <person name="Land M."/>
            <person name="Hauser L."/>
            <person name="Markowitz V."/>
            <person name="Cheng J.F."/>
            <person name="Hugenholtz P."/>
            <person name="Woyke T."/>
            <person name="Wu D."/>
            <person name="Eisen J.A."/>
        </authorList>
    </citation>
    <scope>NUCLEOTIDE SEQUENCE [LARGE SCALE GENOMIC DNA]</scope>
    <source>
        <strain evidence="2">ATCC 33386 / NCTC 11300</strain>
    </source>
</reference>
<name>D1AR60_SEBTE</name>
<proteinExistence type="predicted"/>
<protein>
    <submittedName>
        <fullName evidence="1">Uncharacterized protein</fullName>
    </submittedName>
</protein>
<dbReference type="STRING" id="526218.Sterm_0876"/>
<dbReference type="RefSeq" id="WP_012860344.1">
    <property type="nucleotide sequence ID" value="NC_013517.1"/>
</dbReference>